<sequence>MSPGIRRSGLARITSAPPVAEYNVQQFLGDPPPTVPPVLTAELFTHEPAGEQ</sequence>
<name>A0A9D2QG77_9CORY</name>
<dbReference type="AlphaFoldDB" id="A0A9D2QG77"/>
<reference evidence="1" key="2">
    <citation type="submission" date="2021-04" db="EMBL/GenBank/DDBJ databases">
        <authorList>
            <person name="Gilroy R."/>
        </authorList>
    </citation>
    <scope>NUCLEOTIDE SEQUENCE</scope>
    <source>
        <strain evidence="1">ChiHjej13B12-4958</strain>
    </source>
</reference>
<gene>
    <name evidence="1" type="ORF">H9751_08020</name>
</gene>
<proteinExistence type="predicted"/>
<organism evidence="1 2">
    <name type="scientific">Candidatus Corynebacterium faecigallinarum</name>
    <dbReference type="NCBI Taxonomy" id="2838528"/>
    <lineage>
        <taxon>Bacteria</taxon>
        <taxon>Bacillati</taxon>
        <taxon>Actinomycetota</taxon>
        <taxon>Actinomycetes</taxon>
        <taxon>Mycobacteriales</taxon>
        <taxon>Corynebacteriaceae</taxon>
        <taxon>Corynebacterium</taxon>
    </lineage>
</organism>
<evidence type="ECO:0000313" key="1">
    <source>
        <dbReference type="EMBL" id="HJC85474.1"/>
    </source>
</evidence>
<accession>A0A9D2QG77</accession>
<dbReference type="EMBL" id="DWVP01000019">
    <property type="protein sequence ID" value="HJC85474.1"/>
    <property type="molecule type" value="Genomic_DNA"/>
</dbReference>
<evidence type="ECO:0000313" key="2">
    <source>
        <dbReference type="Proteomes" id="UP000823858"/>
    </source>
</evidence>
<protein>
    <submittedName>
        <fullName evidence="1">Uncharacterized protein</fullName>
    </submittedName>
</protein>
<reference evidence="1" key="1">
    <citation type="journal article" date="2021" name="PeerJ">
        <title>Extensive microbial diversity within the chicken gut microbiome revealed by metagenomics and culture.</title>
        <authorList>
            <person name="Gilroy R."/>
            <person name="Ravi A."/>
            <person name="Getino M."/>
            <person name="Pursley I."/>
            <person name="Horton D.L."/>
            <person name="Alikhan N.F."/>
            <person name="Baker D."/>
            <person name="Gharbi K."/>
            <person name="Hall N."/>
            <person name="Watson M."/>
            <person name="Adriaenssens E.M."/>
            <person name="Foster-Nyarko E."/>
            <person name="Jarju S."/>
            <person name="Secka A."/>
            <person name="Antonio M."/>
            <person name="Oren A."/>
            <person name="Chaudhuri R.R."/>
            <person name="La Ragione R."/>
            <person name="Hildebrand F."/>
            <person name="Pallen M.J."/>
        </authorList>
    </citation>
    <scope>NUCLEOTIDE SEQUENCE</scope>
    <source>
        <strain evidence="1">ChiHjej13B12-4958</strain>
    </source>
</reference>
<comment type="caution">
    <text evidence="1">The sequence shown here is derived from an EMBL/GenBank/DDBJ whole genome shotgun (WGS) entry which is preliminary data.</text>
</comment>
<dbReference type="Proteomes" id="UP000823858">
    <property type="component" value="Unassembled WGS sequence"/>
</dbReference>